<dbReference type="SUPFAM" id="SSF46689">
    <property type="entry name" value="Homeodomain-like"/>
    <property type="match status" value="1"/>
</dbReference>
<dbReference type="PRINTS" id="PR00455">
    <property type="entry name" value="HTHTETR"/>
</dbReference>
<dbReference type="InterPro" id="IPR009057">
    <property type="entry name" value="Homeodomain-like_sf"/>
</dbReference>
<dbReference type="InterPro" id="IPR041467">
    <property type="entry name" value="Sco4008_C"/>
</dbReference>
<dbReference type="PROSITE" id="PS50977">
    <property type="entry name" value="HTH_TETR_2"/>
    <property type="match status" value="1"/>
</dbReference>
<organism evidence="4 5">
    <name type="scientific">Actinacidiphila glaucinigra</name>
    <dbReference type="NCBI Taxonomy" id="235986"/>
    <lineage>
        <taxon>Bacteria</taxon>
        <taxon>Bacillati</taxon>
        <taxon>Actinomycetota</taxon>
        <taxon>Actinomycetes</taxon>
        <taxon>Kitasatosporales</taxon>
        <taxon>Streptomycetaceae</taxon>
        <taxon>Actinacidiphila</taxon>
    </lineage>
</organism>
<dbReference type="InterPro" id="IPR036271">
    <property type="entry name" value="Tet_transcr_reg_TetR-rel_C_sf"/>
</dbReference>
<dbReference type="GO" id="GO:0006355">
    <property type="term" value="P:regulation of DNA-templated transcription"/>
    <property type="evidence" value="ECO:0007669"/>
    <property type="project" value="UniProtKB-ARBA"/>
</dbReference>
<sequence>MRTRDPDLKRRLLLEAALAEFAEYGVAGARVDRIAKRAGVSPGLTYSFFDGKEGLFEAVYDAVVEQAVAGIPIDADDLPGYAGRLYDAGLGHPQVMRFVTWYSLERGDGREVRPLVAASMADKVAAVEDAQRRGTVTDRMGAGELLALVLVIANMWQSQGEDVRSLVPASERRRVVVESVRQLATP</sequence>
<protein>
    <submittedName>
        <fullName evidence="4">Transcriptional regulator, TetR family</fullName>
    </submittedName>
</protein>
<evidence type="ECO:0000259" key="3">
    <source>
        <dbReference type="PROSITE" id="PS50977"/>
    </source>
</evidence>
<proteinExistence type="predicted"/>
<accession>A0A239IHG1</accession>
<feature type="domain" description="HTH tetR-type" evidence="3">
    <location>
        <begin position="7"/>
        <end position="67"/>
    </location>
</feature>
<dbReference type="PANTHER" id="PTHR30328">
    <property type="entry name" value="TRANSCRIPTIONAL REPRESSOR"/>
    <property type="match status" value="1"/>
</dbReference>
<evidence type="ECO:0000313" key="4">
    <source>
        <dbReference type="EMBL" id="SNS93047.1"/>
    </source>
</evidence>
<dbReference type="InterPro" id="IPR001647">
    <property type="entry name" value="HTH_TetR"/>
</dbReference>
<dbReference type="Pfam" id="PF00440">
    <property type="entry name" value="TetR_N"/>
    <property type="match status" value="1"/>
</dbReference>
<evidence type="ECO:0000256" key="1">
    <source>
        <dbReference type="ARBA" id="ARBA00023125"/>
    </source>
</evidence>
<gene>
    <name evidence="4" type="ORF">SAMN05216252_110166</name>
</gene>
<dbReference type="Pfam" id="PF17926">
    <property type="entry name" value="TetR_C_21"/>
    <property type="match status" value="1"/>
</dbReference>
<dbReference type="RefSeq" id="WP_089225607.1">
    <property type="nucleotide sequence ID" value="NZ_FZOF01000010.1"/>
</dbReference>
<dbReference type="Proteomes" id="UP000198280">
    <property type="component" value="Unassembled WGS sequence"/>
</dbReference>
<dbReference type="AlphaFoldDB" id="A0A239IHG1"/>
<dbReference type="SUPFAM" id="SSF48498">
    <property type="entry name" value="Tetracyclin repressor-like, C-terminal domain"/>
    <property type="match status" value="1"/>
</dbReference>
<dbReference type="EMBL" id="FZOF01000010">
    <property type="protein sequence ID" value="SNS93047.1"/>
    <property type="molecule type" value="Genomic_DNA"/>
</dbReference>
<dbReference type="OrthoDB" id="4726108at2"/>
<dbReference type="PANTHER" id="PTHR30328:SF54">
    <property type="entry name" value="HTH-TYPE TRANSCRIPTIONAL REPRESSOR SCO4008"/>
    <property type="match status" value="1"/>
</dbReference>
<feature type="DNA-binding region" description="H-T-H motif" evidence="2">
    <location>
        <begin position="30"/>
        <end position="49"/>
    </location>
</feature>
<dbReference type="Gene3D" id="1.10.357.10">
    <property type="entry name" value="Tetracycline Repressor, domain 2"/>
    <property type="match status" value="1"/>
</dbReference>
<evidence type="ECO:0000256" key="2">
    <source>
        <dbReference type="PROSITE-ProRule" id="PRU00335"/>
    </source>
</evidence>
<keyword evidence="5" id="KW-1185">Reference proteome</keyword>
<evidence type="ECO:0000313" key="5">
    <source>
        <dbReference type="Proteomes" id="UP000198280"/>
    </source>
</evidence>
<keyword evidence="1 2" id="KW-0238">DNA-binding</keyword>
<name>A0A239IHG1_9ACTN</name>
<dbReference type="GO" id="GO:0003677">
    <property type="term" value="F:DNA binding"/>
    <property type="evidence" value="ECO:0007669"/>
    <property type="project" value="UniProtKB-UniRule"/>
</dbReference>
<dbReference type="InterPro" id="IPR050109">
    <property type="entry name" value="HTH-type_TetR-like_transc_reg"/>
</dbReference>
<reference evidence="4 5" key="1">
    <citation type="submission" date="2017-06" db="EMBL/GenBank/DDBJ databases">
        <authorList>
            <person name="Kim H.J."/>
            <person name="Triplett B.A."/>
        </authorList>
    </citation>
    <scope>NUCLEOTIDE SEQUENCE [LARGE SCALE GENOMIC DNA]</scope>
    <source>
        <strain evidence="4 5">CGMCC 4.1858</strain>
    </source>
</reference>